<proteinExistence type="predicted"/>
<accession>A0A835JLX9</accession>
<dbReference type="AlphaFoldDB" id="A0A835JLX9"/>
<evidence type="ECO:0000313" key="2">
    <source>
        <dbReference type="Proteomes" id="UP000657918"/>
    </source>
</evidence>
<dbReference type="Proteomes" id="UP000657918">
    <property type="component" value="Unassembled WGS sequence"/>
</dbReference>
<sequence length="78" mass="8554">MEGGNQPCKGRLATPSTFHGLPRVVGFCKASAKLNSIMPVTPTIKRMLKYFSFDELNKRALLCRGQSNLSSGNVLVNR</sequence>
<organism evidence="1 2">
    <name type="scientific">Salix dunnii</name>
    <dbReference type="NCBI Taxonomy" id="1413687"/>
    <lineage>
        <taxon>Eukaryota</taxon>
        <taxon>Viridiplantae</taxon>
        <taxon>Streptophyta</taxon>
        <taxon>Embryophyta</taxon>
        <taxon>Tracheophyta</taxon>
        <taxon>Spermatophyta</taxon>
        <taxon>Magnoliopsida</taxon>
        <taxon>eudicotyledons</taxon>
        <taxon>Gunneridae</taxon>
        <taxon>Pentapetalae</taxon>
        <taxon>rosids</taxon>
        <taxon>fabids</taxon>
        <taxon>Malpighiales</taxon>
        <taxon>Salicaceae</taxon>
        <taxon>Saliceae</taxon>
        <taxon>Salix</taxon>
    </lineage>
</organism>
<comment type="caution">
    <text evidence="1">The sequence shown here is derived from an EMBL/GenBank/DDBJ whole genome shotgun (WGS) entry which is preliminary data.</text>
</comment>
<protein>
    <submittedName>
        <fullName evidence="1">Uncharacterized protein</fullName>
    </submittedName>
</protein>
<keyword evidence="2" id="KW-1185">Reference proteome</keyword>
<gene>
    <name evidence="1" type="ORF">SADUNF_Sadunf13G0112300</name>
</gene>
<dbReference type="EMBL" id="JADGMS010000013">
    <property type="protein sequence ID" value="KAF9670854.1"/>
    <property type="molecule type" value="Genomic_DNA"/>
</dbReference>
<reference evidence="1 2" key="1">
    <citation type="submission" date="2020-10" db="EMBL/GenBank/DDBJ databases">
        <title>Plant Genome Project.</title>
        <authorList>
            <person name="Zhang R.-G."/>
        </authorList>
    </citation>
    <scope>NUCLEOTIDE SEQUENCE [LARGE SCALE GENOMIC DNA]</scope>
    <source>
        <strain evidence="1">FAFU-HL-1</strain>
        <tissue evidence="1">Leaf</tissue>
    </source>
</reference>
<name>A0A835JLX9_9ROSI</name>
<evidence type="ECO:0000313" key="1">
    <source>
        <dbReference type="EMBL" id="KAF9670854.1"/>
    </source>
</evidence>